<dbReference type="GO" id="GO:0051118">
    <property type="term" value="F:glucan endo-1,3-alpha-glucosidase activity"/>
    <property type="evidence" value="ECO:0007669"/>
    <property type="project" value="InterPro"/>
</dbReference>
<evidence type="ECO:0000313" key="2">
    <source>
        <dbReference type="EMBL" id="KAH7349395.1"/>
    </source>
</evidence>
<reference evidence="2" key="1">
    <citation type="journal article" date="2021" name="Nat. Commun.">
        <title>Genetic determinants of endophytism in the Arabidopsis root mycobiome.</title>
        <authorList>
            <person name="Mesny F."/>
            <person name="Miyauchi S."/>
            <person name="Thiergart T."/>
            <person name="Pickel B."/>
            <person name="Atanasova L."/>
            <person name="Karlsson M."/>
            <person name="Huettel B."/>
            <person name="Barry K.W."/>
            <person name="Haridas S."/>
            <person name="Chen C."/>
            <person name="Bauer D."/>
            <person name="Andreopoulos W."/>
            <person name="Pangilinan J."/>
            <person name="LaButti K."/>
            <person name="Riley R."/>
            <person name="Lipzen A."/>
            <person name="Clum A."/>
            <person name="Drula E."/>
            <person name="Henrissat B."/>
            <person name="Kohler A."/>
            <person name="Grigoriev I.V."/>
            <person name="Martin F.M."/>
            <person name="Hacquard S."/>
        </authorList>
    </citation>
    <scope>NUCLEOTIDE SEQUENCE</scope>
    <source>
        <strain evidence="2">MPI-CAGE-AT-0016</strain>
    </source>
</reference>
<feature type="signal peptide" evidence="1">
    <location>
        <begin position="1"/>
        <end position="20"/>
    </location>
</feature>
<dbReference type="EMBL" id="JAGPXD010000006">
    <property type="protein sequence ID" value="KAH7349395.1"/>
    <property type="molecule type" value="Genomic_DNA"/>
</dbReference>
<name>A0A8K0T8I6_9PEZI</name>
<proteinExistence type="predicted"/>
<feature type="chain" id="PRO_5035439155" evidence="1">
    <location>
        <begin position="21"/>
        <end position="1082"/>
    </location>
</feature>
<dbReference type="Gene3D" id="3.20.20.80">
    <property type="entry name" value="Glycosidases"/>
    <property type="match status" value="1"/>
</dbReference>
<keyword evidence="3" id="KW-1185">Reference proteome</keyword>
<evidence type="ECO:0000256" key="1">
    <source>
        <dbReference type="SAM" id="SignalP"/>
    </source>
</evidence>
<sequence length="1082" mass="120330">MRFPFTIAALVLSLCAQVSAKAAFAHFMMGNTAEFTSTDWRKEMLDAMAAGIDGFALNMAYNEDTTKNQMDSAFGAASTLGFKLIFSLDYAGNGPWPKADVISLISKWGPNSAYFKHGGSQPLVSTFEGPDQSEDWKDIKSATGCFFMPSWSSLGAMRALQKNTADGLFNWAAWPTGRLQMDTYTDASYIMFLGQKFGGEANARGRYMMPVSPWFYTNLPQYNKNWIWPSSDLWYTRWQQVLDVDPEYIQIISWNDYGESHYIGGVRQSPPFEHPGNLYDYVEHMTHDGWRKTLPAWINLWKKGTTTVAKEEVVMWYLLHEAGGCNDADTTLNTATHIQLESPANGISGAGNVFFDAVLTGPADVVVKFNGRTEKAYFTHGPQSGAGVYHGRQFIERDGGYQGPVTIELSRNGRVFLSLVGMPIGGCGPNGYRNYNPWVGSSASPDSVSAVTSSPNMSNQVCTEGWGAGPIDGLCRMTCSMGYCPLGACVCTARGTLSKIPEDKFPKGYSKGDPNVQGLCSFIYTKGFFFPEMCSTTPMPIVEPEVSPFLATVCREGRAKDSSDLATRDLCAHTCKYGHCPIKVCICTQTGTLKEIQSEHTIRPGVRGFANMDVINRHSGHIAINNMCAFACPYGFCPESACRIYAPNDGSDGSAAEPYAYKDFEAIYDDLDNIAEHCGPQYVLDVVEALFAKINKRYNEIMKDDYAKYFDYYSTYLYKQTWTLLKEFMLRQSDRYFTCEIMEEIFCCPGCEFKGYDCRYCQRGDDVCATGPWVNGDLPSKFEKKRQPCPPQYQERGHGEDARQSIYWTLRKEAEEDFYTDLELATSVNKTYVSWVERAAVEDVPATCIPRPPAVMSEKCLAQNHWFNAPSLRGFTKDEVIDPSIALGQALKNVEDVRVKIRARQWEMMTGTYTDVAEETDLVNAVILPALMLDRALKQLEEVAKIGKDLVEDEIKTLVTNLLGAFFTLLSMGGSVVPGTLMSIARAQLSRALIIIGETGNFGLGLEGVISDPDSAVWFVISTVMSTEAIINTKITVVASRVRARFGPAVTPELVARWMPEFKFIDAILERGPFSKCYWEGL</sequence>
<evidence type="ECO:0000313" key="3">
    <source>
        <dbReference type="Proteomes" id="UP000813385"/>
    </source>
</evidence>
<gene>
    <name evidence="2" type="ORF">B0T11DRAFT_358294</name>
</gene>
<protein>
    <submittedName>
        <fullName evidence="2">Glycosyl hydrolase family 71-domain-containing protein</fullName>
    </submittedName>
</protein>
<dbReference type="AlphaFoldDB" id="A0A8K0T8I6"/>
<dbReference type="InterPro" id="IPR005197">
    <property type="entry name" value="Glyco_hydro_71"/>
</dbReference>
<dbReference type="CDD" id="cd11577">
    <property type="entry name" value="GH71"/>
    <property type="match status" value="1"/>
</dbReference>
<dbReference type="Pfam" id="PF03659">
    <property type="entry name" value="Glyco_hydro_71"/>
    <property type="match status" value="1"/>
</dbReference>
<organism evidence="2 3">
    <name type="scientific">Plectosphaerella cucumerina</name>
    <dbReference type="NCBI Taxonomy" id="40658"/>
    <lineage>
        <taxon>Eukaryota</taxon>
        <taxon>Fungi</taxon>
        <taxon>Dikarya</taxon>
        <taxon>Ascomycota</taxon>
        <taxon>Pezizomycotina</taxon>
        <taxon>Sordariomycetes</taxon>
        <taxon>Hypocreomycetidae</taxon>
        <taxon>Glomerellales</taxon>
        <taxon>Plectosphaerellaceae</taxon>
        <taxon>Plectosphaerella</taxon>
    </lineage>
</organism>
<keyword evidence="1" id="KW-0732">Signal</keyword>
<dbReference type="Proteomes" id="UP000813385">
    <property type="component" value="Unassembled WGS sequence"/>
</dbReference>
<dbReference type="OrthoDB" id="1046782at2759"/>
<comment type="caution">
    <text evidence="2">The sequence shown here is derived from an EMBL/GenBank/DDBJ whole genome shotgun (WGS) entry which is preliminary data.</text>
</comment>
<accession>A0A8K0T8I6</accession>
<keyword evidence="2" id="KW-0378">Hydrolase</keyword>